<dbReference type="InterPro" id="IPR051257">
    <property type="entry name" value="Diverse_CBS-Domain"/>
</dbReference>
<dbReference type="SUPFAM" id="SSF54631">
    <property type="entry name" value="CBS-domain pair"/>
    <property type="match status" value="1"/>
</dbReference>
<dbReference type="InterPro" id="IPR046342">
    <property type="entry name" value="CBS_dom_sf"/>
</dbReference>
<evidence type="ECO:0000256" key="2">
    <source>
        <dbReference type="PROSITE-ProRule" id="PRU00703"/>
    </source>
</evidence>
<dbReference type="PANTHER" id="PTHR43080">
    <property type="entry name" value="CBS DOMAIN-CONTAINING PROTEIN CBSX3, MITOCHONDRIAL"/>
    <property type="match status" value="1"/>
</dbReference>
<dbReference type="PROSITE" id="PS51371">
    <property type="entry name" value="CBS"/>
    <property type="match status" value="2"/>
</dbReference>
<comment type="caution">
    <text evidence="5">The sequence shown here is derived from an EMBL/GenBank/DDBJ whole genome shotgun (WGS) entry which is preliminary data.</text>
</comment>
<evidence type="ECO:0000256" key="1">
    <source>
        <dbReference type="ARBA" id="ARBA00023122"/>
    </source>
</evidence>
<name>A0ABV7LM26_9GAMM</name>
<dbReference type="Proteomes" id="UP001595579">
    <property type="component" value="Unassembled WGS sequence"/>
</dbReference>
<dbReference type="CDD" id="cd04586">
    <property type="entry name" value="CBS_pair_BON_assoc"/>
    <property type="match status" value="1"/>
</dbReference>
<feature type="domain" description="CBS" evidence="4">
    <location>
        <begin position="7"/>
        <end position="63"/>
    </location>
</feature>
<organism evidence="5 6">
    <name type="scientific">Litchfieldella rifensis</name>
    <dbReference type="NCBI Taxonomy" id="762643"/>
    <lineage>
        <taxon>Bacteria</taxon>
        <taxon>Pseudomonadati</taxon>
        <taxon>Pseudomonadota</taxon>
        <taxon>Gammaproteobacteria</taxon>
        <taxon>Oceanospirillales</taxon>
        <taxon>Halomonadaceae</taxon>
        <taxon>Litchfieldella</taxon>
    </lineage>
</organism>
<evidence type="ECO:0000259" key="4">
    <source>
        <dbReference type="PROSITE" id="PS51371"/>
    </source>
</evidence>
<feature type="domain" description="CBS" evidence="4">
    <location>
        <begin position="94"/>
        <end position="152"/>
    </location>
</feature>
<dbReference type="PANTHER" id="PTHR43080:SF26">
    <property type="entry name" value="REGULATORY PROTEIN"/>
    <property type="match status" value="1"/>
</dbReference>
<dbReference type="Gene3D" id="3.30.1340.30">
    <property type="match status" value="1"/>
</dbReference>
<evidence type="ECO:0000313" key="5">
    <source>
        <dbReference type="EMBL" id="MFC3283191.1"/>
    </source>
</evidence>
<sequence>MQAADVMTPDVITVTPDTEVREIARLLLEHHISAVPVVDANRKVLGIVSEGDLMRRVENATDQRHSWWLKSIFAAANNASDYVKSHGRKAKEIMTPDPITIDEDKPLYRIAALLEKHHIKRVPVVRDGRLVGIVSRANLLQGFSAAAPDTDMEATPQQDREIRDAILKEINAHTGLMFDRVNVIVNNGVVQLWGLVQNQDEKMAAQVAAENTPGVKRIENNLGFVPLGVGGY</sequence>
<protein>
    <submittedName>
        <fullName evidence="5">CBS domain-containing protein</fullName>
    </submittedName>
</protein>
<dbReference type="RefSeq" id="WP_386772253.1">
    <property type="nucleotide sequence ID" value="NZ_JBHRUG010000013.1"/>
</dbReference>
<dbReference type="SMART" id="SM00116">
    <property type="entry name" value="CBS"/>
    <property type="match status" value="2"/>
</dbReference>
<dbReference type="InterPro" id="IPR017080">
    <property type="entry name" value="UCP036990_CBS_BON"/>
</dbReference>
<dbReference type="InterPro" id="IPR000644">
    <property type="entry name" value="CBS_dom"/>
</dbReference>
<keyword evidence="6" id="KW-1185">Reference proteome</keyword>
<dbReference type="Pfam" id="PF04972">
    <property type="entry name" value="BON"/>
    <property type="match status" value="1"/>
</dbReference>
<dbReference type="EMBL" id="JBHRUG010000013">
    <property type="protein sequence ID" value="MFC3283191.1"/>
    <property type="molecule type" value="Genomic_DNA"/>
</dbReference>
<keyword evidence="1 2" id="KW-0129">CBS domain</keyword>
<dbReference type="PIRSF" id="PIRSF036990">
    <property type="entry name" value="UCP036990_CBS_BON"/>
    <property type="match status" value="1"/>
</dbReference>
<dbReference type="Pfam" id="PF00571">
    <property type="entry name" value="CBS"/>
    <property type="match status" value="2"/>
</dbReference>
<evidence type="ECO:0000313" key="6">
    <source>
        <dbReference type="Proteomes" id="UP001595579"/>
    </source>
</evidence>
<reference evidence="6" key="1">
    <citation type="journal article" date="2019" name="Int. J. Syst. Evol. Microbiol.">
        <title>The Global Catalogue of Microorganisms (GCM) 10K type strain sequencing project: providing services to taxonomists for standard genome sequencing and annotation.</title>
        <authorList>
            <consortium name="The Broad Institute Genomics Platform"/>
            <consortium name="The Broad Institute Genome Sequencing Center for Infectious Disease"/>
            <person name="Wu L."/>
            <person name="Ma J."/>
        </authorList>
    </citation>
    <scope>NUCLEOTIDE SEQUENCE [LARGE SCALE GENOMIC DNA]</scope>
    <source>
        <strain evidence="6">CECT 7698</strain>
    </source>
</reference>
<accession>A0ABV7LM26</accession>
<feature type="domain" description="BON" evidence="3">
    <location>
        <begin position="158"/>
        <end position="226"/>
    </location>
</feature>
<dbReference type="InterPro" id="IPR007055">
    <property type="entry name" value="BON_dom"/>
</dbReference>
<evidence type="ECO:0000259" key="3">
    <source>
        <dbReference type="PROSITE" id="PS50914"/>
    </source>
</evidence>
<proteinExistence type="predicted"/>
<dbReference type="Gene3D" id="3.10.580.10">
    <property type="entry name" value="CBS-domain"/>
    <property type="match status" value="1"/>
</dbReference>
<dbReference type="PROSITE" id="PS50914">
    <property type="entry name" value="BON"/>
    <property type="match status" value="1"/>
</dbReference>
<gene>
    <name evidence="5" type="ORF">ACFOEV_06140</name>
</gene>